<dbReference type="AlphaFoldDB" id="A0A1H9U4W1"/>
<dbReference type="CDD" id="cd04859">
    <property type="entry name" value="Prim_Pol"/>
    <property type="match status" value="1"/>
</dbReference>
<feature type="domain" description="DNA primase/polymerase bifunctional N-terminal" evidence="2">
    <location>
        <begin position="7"/>
        <end position="164"/>
    </location>
</feature>
<protein>
    <submittedName>
        <fullName evidence="3">Primase C terminal 1 (PriCT-1)</fullName>
    </submittedName>
</protein>
<dbReference type="EMBL" id="FOGM01000014">
    <property type="protein sequence ID" value="SES04207.1"/>
    <property type="molecule type" value="Genomic_DNA"/>
</dbReference>
<evidence type="ECO:0000313" key="3">
    <source>
        <dbReference type="EMBL" id="SES04207.1"/>
    </source>
</evidence>
<dbReference type="Proteomes" id="UP000182712">
    <property type="component" value="Unassembled WGS sequence"/>
</dbReference>
<reference evidence="3 4" key="1">
    <citation type="submission" date="2016-10" db="EMBL/GenBank/DDBJ databases">
        <authorList>
            <person name="de Groot N.N."/>
        </authorList>
    </citation>
    <scope>NUCLEOTIDE SEQUENCE [LARGE SCALE GENOMIC DNA]</scope>
    <source>
        <strain evidence="3 4">VTM2R47</strain>
    </source>
</reference>
<name>A0A1H9U4W1_9STRE</name>
<evidence type="ECO:0000313" key="4">
    <source>
        <dbReference type="Proteomes" id="UP000182712"/>
    </source>
</evidence>
<dbReference type="InterPro" id="IPR015330">
    <property type="entry name" value="DNA_primase/pol_bifunc_N"/>
</dbReference>
<dbReference type="Pfam" id="PF09250">
    <property type="entry name" value="Prim-Pol"/>
    <property type="match status" value="1"/>
</dbReference>
<dbReference type="SMART" id="SM00943">
    <property type="entry name" value="Prim-Pol"/>
    <property type="match status" value="1"/>
</dbReference>
<gene>
    <name evidence="3" type="ORF">SAMN04487840_11479</name>
</gene>
<sequence>MQMVDYALHYQRNGFSVIPISPDSKKPLVSFADKPPADEIIIRRWWRDYPDANIAVRTDSFFVIDVDMHGDVNGLDNLRRWEHARLIPKTLQATTPSGGRHIFLKKRNDISISQNIGFIDGVDLKAHVNNYVLVAPSNTSNGQYKWDMVHSPENGEMAEAPYELVKVLKDLKPDMPSYDFSSFADNGYQGSNKTTKLFEQIIFGFGDNGGRNNALAEFVGGLLLRNVDIQATYELAKMANNNTTEPLPENEFERTFKSMLDKELRRRGD</sequence>
<dbReference type="SUPFAM" id="SSF56747">
    <property type="entry name" value="Prim-pol domain"/>
    <property type="match status" value="1"/>
</dbReference>
<accession>A0A1H9U4W1</accession>
<feature type="domain" description="Primase C-terminal 1" evidence="1">
    <location>
        <begin position="200"/>
        <end position="265"/>
    </location>
</feature>
<dbReference type="Gene3D" id="3.30.720.160">
    <property type="entry name" value="Bifunctional DNA primase/polymerase, N-terminal"/>
    <property type="match status" value="1"/>
</dbReference>
<dbReference type="InterPro" id="IPR014820">
    <property type="entry name" value="PriCT_1"/>
</dbReference>
<organism evidence="3 4">
    <name type="scientific">Streptococcus gallolyticus</name>
    <dbReference type="NCBI Taxonomy" id="315405"/>
    <lineage>
        <taxon>Bacteria</taxon>
        <taxon>Bacillati</taxon>
        <taxon>Bacillota</taxon>
        <taxon>Bacilli</taxon>
        <taxon>Lactobacillales</taxon>
        <taxon>Streptococcaceae</taxon>
        <taxon>Streptococcus</taxon>
    </lineage>
</organism>
<evidence type="ECO:0000259" key="1">
    <source>
        <dbReference type="SMART" id="SM00942"/>
    </source>
</evidence>
<dbReference type="Pfam" id="PF08708">
    <property type="entry name" value="PriCT_1"/>
    <property type="match status" value="1"/>
</dbReference>
<dbReference type="SMART" id="SM00942">
    <property type="entry name" value="PriCT_1"/>
    <property type="match status" value="1"/>
</dbReference>
<proteinExistence type="predicted"/>
<evidence type="ECO:0000259" key="2">
    <source>
        <dbReference type="SMART" id="SM00943"/>
    </source>
</evidence>